<feature type="domain" description="MHD1" evidence="1">
    <location>
        <begin position="542"/>
        <end position="684"/>
    </location>
</feature>
<keyword evidence="4" id="KW-1185">Reference proteome</keyword>
<evidence type="ECO:0000259" key="1">
    <source>
        <dbReference type="PROSITE" id="PS51258"/>
    </source>
</evidence>
<feature type="domain" description="MHD2" evidence="2">
    <location>
        <begin position="819"/>
        <end position="930"/>
    </location>
</feature>
<proteinExistence type="predicted"/>
<reference evidence="3 4" key="1">
    <citation type="submission" date="2023-10" db="EMBL/GenBank/DDBJ databases">
        <title>Chromosome-scale genome assembly provides insights into flower coloration mechanisms of Canna indica.</title>
        <authorList>
            <person name="Li C."/>
        </authorList>
    </citation>
    <scope>NUCLEOTIDE SEQUENCE [LARGE SCALE GENOMIC DNA]</scope>
    <source>
        <tissue evidence="3">Flower</tissue>
    </source>
</reference>
<dbReference type="PROSITE" id="PS51258">
    <property type="entry name" value="MHD1"/>
    <property type="match status" value="1"/>
</dbReference>
<evidence type="ECO:0000313" key="3">
    <source>
        <dbReference type="EMBL" id="WOK98046.1"/>
    </source>
</evidence>
<evidence type="ECO:0000259" key="2">
    <source>
        <dbReference type="PROSITE" id="PS51259"/>
    </source>
</evidence>
<gene>
    <name evidence="3" type="ORF">Cni_G06755</name>
</gene>
<name>A0AAQ3JXU9_9LILI</name>
<dbReference type="EMBL" id="CP136891">
    <property type="protein sequence ID" value="WOK98046.1"/>
    <property type="molecule type" value="Genomic_DNA"/>
</dbReference>
<dbReference type="InterPro" id="IPR057984">
    <property type="entry name" value="PATROL1_C"/>
</dbReference>
<protein>
    <submittedName>
        <fullName evidence="3">Uncharacterized protein</fullName>
    </submittedName>
</protein>
<dbReference type="InterPro" id="IPR014772">
    <property type="entry name" value="Munc13_dom-2"/>
</dbReference>
<dbReference type="Pfam" id="PF25761">
    <property type="entry name" value="TPR_PATROL1"/>
    <property type="match status" value="1"/>
</dbReference>
<dbReference type="PANTHER" id="PTHR31280:SF21">
    <property type="entry name" value="MHD2 DOMAIN-CONTAINING PROTEIN"/>
    <property type="match status" value="1"/>
</dbReference>
<dbReference type="Proteomes" id="UP001327560">
    <property type="component" value="Chromosome 2"/>
</dbReference>
<accession>A0AAQ3JXU9</accession>
<dbReference type="InterPro" id="IPR008528">
    <property type="entry name" value="unc-13_homologue"/>
</dbReference>
<dbReference type="PANTHER" id="PTHR31280">
    <property type="entry name" value="PROTEIN UNC-13 HOMOLOG"/>
    <property type="match status" value="1"/>
</dbReference>
<evidence type="ECO:0000313" key="4">
    <source>
        <dbReference type="Proteomes" id="UP001327560"/>
    </source>
</evidence>
<dbReference type="AlphaFoldDB" id="A0AAQ3JXU9"/>
<sequence>MGSRRRRSSSFSSLSFLDEPEEGSELQWPFGRLDTLSRDELRETAYELFFACCRSSSSSGGRAPAPRHPSDGGDGMLKAFNGAAGLMTVTSRVKSALGQRARPAAKMRNLANLGSPSVPTSGSLKAKQRPITSADIMRQQMGFTEQTDARLRKTFSRFLVGQAGKQIESIVLPLELLRHLRPSELGDDYPQWQLRQLKTLEAGLLLHPSASSDRLPSAGLRLREIVSASQLKPIDTSKNSEAMRTLCNCVMTLAWRYQSVGPAEVCHWADGYPFNVHLYLALLRAVFDLEDETVVLDEVDDLLEQMKKTWPTLGINKMIHNVCFTWVLLEQYIATGLSESGLMRATLEMLDEVAMDAKRPDREPSYVRILIPTMNSFKVWAEKKLLDYHEQFDEVGVATMESLLCLALATAKIINDETTNHGNVGMIVKHDIVDASKFSSPNRVDLYIRTSVKSAFTKVYENGNGKIDSMVVEVDEDPNDTLTELAKEIENLALLEKQRYSPILERWHPFPLAVAAATLHNSFGTVLKEYIYKVSSLTNELVRLLHAAGDLEKKLIQMAEEDSAESEDGWKRILSEITSYEVDSIIFNLLKCWIDDRMRMGRECVNRARETESWNPMSKSEPYAESAVDLMKLAKLTVDEFFEIEVGVKDELSMALAEGLDNLFKDYGSFAASCGSKESYIPALPPLTRCNQESRVAQLWKKAATPCSAGVVDPGTVTVCRPCPPGADSGAQRHTASRGTQRLYVRLNTLHHILGFLHSVDKSFSSHGAPLPSHRHFDGARSSIHAVILHVAEVAAYRLIFLDSSHFFYDSLYSGSAASVRIHQTLRMLSQNLALLRSVLSERAQAQVLREVMKASFEAFLMVILAGGSARAFTRADYDLVSEDFISLKRLFATCWEGMLTVEVVEREAEITEGVVALMSLPTEKLVESFSIAVCEASGLGRSLERVPMPPTTGRWHCADPNTMLRVLCHRNDDIANRFLRRAFELPKRR</sequence>
<dbReference type="PROSITE" id="PS51259">
    <property type="entry name" value="MHD2"/>
    <property type="match status" value="1"/>
</dbReference>
<organism evidence="3 4">
    <name type="scientific">Canna indica</name>
    <name type="common">Indian-shot</name>
    <dbReference type="NCBI Taxonomy" id="4628"/>
    <lineage>
        <taxon>Eukaryota</taxon>
        <taxon>Viridiplantae</taxon>
        <taxon>Streptophyta</taxon>
        <taxon>Embryophyta</taxon>
        <taxon>Tracheophyta</taxon>
        <taxon>Spermatophyta</taxon>
        <taxon>Magnoliopsida</taxon>
        <taxon>Liliopsida</taxon>
        <taxon>Zingiberales</taxon>
        <taxon>Cannaceae</taxon>
        <taxon>Canna</taxon>
    </lineage>
</organism>
<dbReference type="InterPro" id="IPR014770">
    <property type="entry name" value="Munc13_1"/>
</dbReference>